<evidence type="ECO:0000256" key="1">
    <source>
        <dbReference type="SAM" id="MobiDB-lite"/>
    </source>
</evidence>
<reference evidence="2" key="2">
    <citation type="submission" date="2021-09" db="EMBL/GenBank/DDBJ databases">
        <authorList>
            <person name="Jia N."/>
            <person name="Wang J."/>
            <person name="Shi W."/>
            <person name="Du L."/>
            <person name="Sun Y."/>
            <person name="Zhan W."/>
            <person name="Jiang J."/>
            <person name="Wang Q."/>
            <person name="Zhang B."/>
            <person name="Ji P."/>
            <person name="Sakyi L.B."/>
            <person name="Cui X."/>
            <person name="Yuan T."/>
            <person name="Jiang B."/>
            <person name="Yang W."/>
            <person name="Lam T.T.-Y."/>
            <person name="Chang Q."/>
            <person name="Ding S."/>
            <person name="Wang X."/>
            <person name="Zhu J."/>
            <person name="Ruan X."/>
            <person name="Zhao L."/>
            <person name="Wei J."/>
            <person name="Que T."/>
            <person name="Du C."/>
            <person name="Cheng J."/>
            <person name="Dai P."/>
            <person name="Han X."/>
            <person name="Huang E."/>
            <person name="Gao Y."/>
            <person name="Liu J."/>
            <person name="Shao H."/>
            <person name="Ye R."/>
            <person name="Li L."/>
            <person name="Wei W."/>
            <person name="Wang X."/>
            <person name="Wang C."/>
            <person name="Huo Q."/>
            <person name="Li W."/>
            <person name="Guo W."/>
            <person name="Chen H."/>
            <person name="Chen S."/>
            <person name="Zhou L."/>
            <person name="Zhou L."/>
            <person name="Ni X."/>
            <person name="Tian J."/>
            <person name="Zhou Y."/>
            <person name="Sheng Y."/>
            <person name="Liu T."/>
            <person name="Pan Y."/>
            <person name="Xia L."/>
            <person name="Li J."/>
            <person name="Zhao F."/>
            <person name="Cao W."/>
        </authorList>
    </citation>
    <scope>NUCLEOTIDE SEQUENCE</scope>
    <source>
        <strain evidence="2">Rsan-2018</strain>
        <tissue evidence="2">Larvae</tissue>
    </source>
</reference>
<evidence type="ECO:0000313" key="2">
    <source>
        <dbReference type="EMBL" id="KAH7951787.1"/>
    </source>
</evidence>
<dbReference type="AlphaFoldDB" id="A0A9D4SWC4"/>
<keyword evidence="3" id="KW-1185">Reference proteome</keyword>
<protein>
    <submittedName>
        <fullName evidence="2">Uncharacterized protein</fullName>
    </submittedName>
</protein>
<evidence type="ECO:0000313" key="3">
    <source>
        <dbReference type="Proteomes" id="UP000821837"/>
    </source>
</evidence>
<feature type="region of interest" description="Disordered" evidence="1">
    <location>
        <begin position="1"/>
        <end position="21"/>
    </location>
</feature>
<sequence length="130" mass="14374">MASQEKTLTGEPRGPACLQDLSPASRNTVRIHPVNTFTLSVEDSTRAEAYLRITSPTVSVNTFSVRLYAQPPDDALRAILYHASDEFTDQAILDDIQASNPALAVLGGRCMGKCHHKFFNPMDTKLPRRM</sequence>
<proteinExistence type="predicted"/>
<name>A0A9D4SWC4_RHISA</name>
<dbReference type="EMBL" id="JABSTV010001251">
    <property type="protein sequence ID" value="KAH7951787.1"/>
    <property type="molecule type" value="Genomic_DNA"/>
</dbReference>
<accession>A0A9D4SWC4</accession>
<dbReference type="Proteomes" id="UP000821837">
    <property type="component" value="Chromosome 5"/>
</dbReference>
<comment type="caution">
    <text evidence="2">The sequence shown here is derived from an EMBL/GenBank/DDBJ whole genome shotgun (WGS) entry which is preliminary data.</text>
</comment>
<organism evidence="2 3">
    <name type="scientific">Rhipicephalus sanguineus</name>
    <name type="common">Brown dog tick</name>
    <name type="synonym">Ixodes sanguineus</name>
    <dbReference type="NCBI Taxonomy" id="34632"/>
    <lineage>
        <taxon>Eukaryota</taxon>
        <taxon>Metazoa</taxon>
        <taxon>Ecdysozoa</taxon>
        <taxon>Arthropoda</taxon>
        <taxon>Chelicerata</taxon>
        <taxon>Arachnida</taxon>
        <taxon>Acari</taxon>
        <taxon>Parasitiformes</taxon>
        <taxon>Ixodida</taxon>
        <taxon>Ixodoidea</taxon>
        <taxon>Ixodidae</taxon>
        <taxon>Rhipicephalinae</taxon>
        <taxon>Rhipicephalus</taxon>
        <taxon>Rhipicephalus</taxon>
    </lineage>
</organism>
<reference evidence="2" key="1">
    <citation type="journal article" date="2020" name="Cell">
        <title>Large-Scale Comparative Analyses of Tick Genomes Elucidate Their Genetic Diversity and Vector Capacities.</title>
        <authorList>
            <consortium name="Tick Genome and Microbiome Consortium (TIGMIC)"/>
            <person name="Jia N."/>
            <person name="Wang J."/>
            <person name="Shi W."/>
            <person name="Du L."/>
            <person name="Sun Y."/>
            <person name="Zhan W."/>
            <person name="Jiang J.F."/>
            <person name="Wang Q."/>
            <person name="Zhang B."/>
            <person name="Ji P."/>
            <person name="Bell-Sakyi L."/>
            <person name="Cui X.M."/>
            <person name="Yuan T.T."/>
            <person name="Jiang B.G."/>
            <person name="Yang W.F."/>
            <person name="Lam T.T."/>
            <person name="Chang Q.C."/>
            <person name="Ding S.J."/>
            <person name="Wang X.J."/>
            <person name="Zhu J.G."/>
            <person name="Ruan X.D."/>
            <person name="Zhao L."/>
            <person name="Wei J.T."/>
            <person name="Ye R.Z."/>
            <person name="Que T.C."/>
            <person name="Du C.H."/>
            <person name="Zhou Y.H."/>
            <person name="Cheng J.X."/>
            <person name="Dai P.F."/>
            <person name="Guo W.B."/>
            <person name="Han X.H."/>
            <person name="Huang E.J."/>
            <person name="Li L.F."/>
            <person name="Wei W."/>
            <person name="Gao Y.C."/>
            <person name="Liu J.Z."/>
            <person name="Shao H.Z."/>
            <person name="Wang X."/>
            <person name="Wang C.C."/>
            <person name="Yang T.C."/>
            <person name="Huo Q.B."/>
            <person name="Li W."/>
            <person name="Chen H.Y."/>
            <person name="Chen S.E."/>
            <person name="Zhou L.G."/>
            <person name="Ni X.B."/>
            <person name="Tian J.H."/>
            <person name="Sheng Y."/>
            <person name="Liu T."/>
            <person name="Pan Y.S."/>
            <person name="Xia L.Y."/>
            <person name="Li J."/>
            <person name="Zhao F."/>
            <person name="Cao W.C."/>
        </authorList>
    </citation>
    <scope>NUCLEOTIDE SEQUENCE</scope>
    <source>
        <strain evidence="2">Rsan-2018</strain>
    </source>
</reference>
<gene>
    <name evidence="2" type="ORF">HPB52_012948</name>
</gene>